<dbReference type="RefSeq" id="WP_079207763.1">
    <property type="nucleotide sequence ID" value="NZ_CP011859.1"/>
</dbReference>
<dbReference type="EMBL" id="CP011859">
    <property type="protein sequence ID" value="AQY22617.1"/>
    <property type="molecule type" value="Genomic_DNA"/>
</dbReference>
<dbReference type="Proteomes" id="UP000189883">
    <property type="component" value="Chromosome"/>
</dbReference>
<proteinExistence type="predicted"/>
<reference evidence="1 2" key="1">
    <citation type="submission" date="2015-06" db="EMBL/GenBank/DDBJ databases">
        <title>R. anatipestifer strain HXb2 is the most virulent strain so far, and the genome sequence would help us uncover the pathogenesis.</title>
        <authorList>
            <person name="Hu Q."/>
            <person name="Qi J."/>
            <person name="Bo H."/>
            <person name="Liu G."/>
            <person name="Tao M."/>
            <person name="Ding Y."/>
            <person name="Xue Y."/>
        </authorList>
    </citation>
    <scope>NUCLEOTIDE SEQUENCE [LARGE SCALE GENOMIC DNA]</scope>
    <source>
        <strain evidence="1 2">HXb2</strain>
    </source>
</reference>
<name>A0A1S7DU45_RIEAN</name>
<sequence>MIKELSLSKVRLMAFYQVMSNIKSLLEQENLQTLQLQTIKTEFDEKLAALDEALKPLAKSAFTEELQKEDETRDTFLMGLQMHCRAFLNFPNEAKSKAAKSLLLVIEKYGKNLPNKPLQEETGIITNLLDDFAQSPHKEALQTIGATEWTTALAASNQKFATLYNSRNQERGAIEIGKSKQTRQAMQEVFSRLIKTINALALIHGETPYTNLANNLNETIKKARL</sequence>
<gene>
    <name evidence="1" type="ORF">AB406_1673</name>
</gene>
<evidence type="ECO:0000313" key="1">
    <source>
        <dbReference type="EMBL" id="AQY22617.1"/>
    </source>
</evidence>
<organism evidence="1 2">
    <name type="scientific">Riemerella anatipestifer</name>
    <name type="common">Moraxella anatipestifer</name>
    <dbReference type="NCBI Taxonomy" id="34085"/>
    <lineage>
        <taxon>Bacteria</taxon>
        <taxon>Pseudomonadati</taxon>
        <taxon>Bacteroidota</taxon>
        <taxon>Flavobacteriia</taxon>
        <taxon>Flavobacteriales</taxon>
        <taxon>Weeksellaceae</taxon>
        <taxon>Riemerella</taxon>
    </lineage>
</organism>
<protein>
    <submittedName>
        <fullName evidence="1">Uncharacterized protein</fullName>
    </submittedName>
</protein>
<dbReference type="AlphaFoldDB" id="A0A1S7DU45"/>
<dbReference type="Pfam" id="PF19775">
    <property type="entry name" value="DUF6261"/>
    <property type="match status" value="1"/>
</dbReference>
<accession>A0A1S7DU45</accession>
<evidence type="ECO:0000313" key="2">
    <source>
        <dbReference type="Proteomes" id="UP000189883"/>
    </source>
</evidence>
<dbReference type="InterPro" id="IPR046228">
    <property type="entry name" value="DUF6261"/>
</dbReference>